<feature type="region of interest" description="Disordered" evidence="10">
    <location>
        <begin position="257"/>
        <end position="279"/>
    </location>
</feature>
<dbReference type="NCBIfam" id="TIGR01188">
    <property type="entry name" value="drrA"/>
    <property type="match status" value="1"/>
</dbReference>
<keyword evidence="13" id="KW-1185">Reference proteome</keyword>
<dbReference type="GO" id="GO:0046677">
    <property type="term" value="P:response to antibiotic"/>
    <property type="evidence" value="ECO:0007669"/>
    <property type="project" value="UniProtKB-KW"/>
</dbReference>
<dbReference type="SMART" id="SM00382">
    <property type="entry name" value="AAA"/>
    <property type="match status" value="1"/>
</dbReference>
<dbReference type="Gene3D" id="3.40.50.300">
    <property type="entry name" value="P-loop containing nucleotide triphosphate hydrolases"/>
    <property type="match status" value="1"/>
</dbReference>
<keyword evidence="7" id="KW-0472">Membrane</keyword>
<dbReference type="GO" id="GO:0016887">
    <property type="term" value="F:ATP hydrolysis activity"/>
    <property type="evidence" value="ECO:0007669"/>
    <property type="project" value="InterPro"/>
</dbReference>
<evidence type="ECO:0000313" key="13">
    <source>
        <dbReference type="Proteomes" id="UP001139207"/>
    </source>
</evidence>
<dbReference type="Proteomes" id="UP001139207">
    <property type="component" value="Unassembled WGS sequence"/>
</dbReference>
<evidence type="ECO:0000256" key="4">
    <source>
        <dbReference type="ARBA" id="ARBA00022741"/>
    </source>
</evidence>
<evidence type="ECO:0000256" key="9">
    <source>
        <dbReference type="ARBA" id="ARBA00049985"/>
    </source>
</evidence>
<dbReference type="PROSITE" id="PS00211">
    <property type="entry name" value="ABC_TRANSPORTER_1"/>
    <property type="match status" value="1"/>
</dbReference>
<dbReference type="InterPro" id="IPR050763">
    <property type="entry name" value="ABC_transporter_ATP-binding"/>
</dbReference>
<evidence type="ECO:0000256" key="5">
    <source>
        <dbReference type="ARBA" id="ARBA00022840"/>
    </source>
</evidence>
<evidence type="ECO:0000313" key="12">
    <source>
        <dbReference type="EMBL" id="MCJ7859376.1"/>
    </source>
</evidence>
<keyword evidence="4" id="KW-0547">Nucleotide-binding</keyword>
<dbReference type="PANTHER" id="PTHR42711:SF19">
    <property type="entry name" value="DOXORUBICIN RESISTANCE ATP-BINDING PROTEIN DRRA"/>
    <property type="match status" value="1"/>
</dbReference>
<name>A0A9X2AZR7_9CORY</name>
<dbReference type="GO" id="GO:0005524">
    <property type="term" value="F:ATP binding"/>
    <property type="evidence" value="ECO:0007669"/>
    <property type="project" value="UniProtKB-KW"/>
</dbReference>
<reference evidence="12" key="1">
    <citation type="submission" date="2022-04" db="EMBL/GenBank/DDBJ databases">
        <title>Corynebacterium kalidii LD5P10.</title>
        <authorList>
            <person name="Sun J.Q."/>
        </authorList>
    </citation>
    <scope>NUCLEOTIDE SEQUENCE</scope>
    <source>
        <strain evidence="12">LD5P10</strain>
    </source>
</reference>
<dbReference type="PROSITE" id="PS50893">
    <property type="entry name" value="ABC_TRANSPORTER_2"/>
    <property type="match status" value="1"/>
</dbReference>
<evidence type="ECO:0000256" key="1">
    <source>
        <dbReference type="ARBA" id="ARBA00004413"/>
    </source>
</evidence>
<feature type="domain" description="ABC transporter" evidence="11">
    <location>
        <begin position="9"/>
        <end position="241"/>
    </location>
</feature>
<organism evidence="12 13">
    <name type="scientific">Corynebacterium kalidii</name>
    <dbReference type="NCBI Taxonomy" id="2931982"/>
    <lineage>
        <taxon>Bacteria</taxon>
        <taxon>Bacillati</taxon>
        <taxon>Actinomycetota</taxon>
        <taxon>Actinomycetes</taxon>
        <taxon>Mycobacteriales</taxon>
        <taxon>Corynebacteriaceae</taxon>
        <taxon>Corynebacterium</taxon>
    </lineage>
</organism>
<evidence type="ECO:0000256" key="7">
    <source>
        <dbReference type="ARBA" id="ARBA00023136"/>
    </source>
</evidence>
<dbReference type="InterPro" id="IPR003593">
    <property type="entry name" value="AAA+_ATPase"/>
</dbReference>
<dbReference type="GO" id="GO:0043215">
    <property type="term" value="P:daunorubicin transport"/>
    <property type="evidence" value="ECO:0007669"/>
    <property type="project" value="InterPro"/>
</dbReference>
<keyword evidence="8" id="KW-0046">Antibiotic resistance</keyword>
<dbReference type="InterPro" id="IPR003439">
    <property type="entry name" value="ABC_transporter-like_ATP-bd"/>
</dbReference>
<keyword evidence="2" id="KW-0813">Transport</keyword>
<evidence type="ECO:0000256" key="6">
    <source>
        <dbReference type="ARBA" id="ARBA00022967"/>
    </source>
</evidence>
<comment type="subcellular location">
    <subcellularLocation>
        <location evidence="1">Cell membrane</location>
        <topology evidence="1">Peripheral membrane protein</topology>
        <orientation evidence="1">Cytoplasmic side</orientation>
    </subcellularLocation>
</comment>
<evidence type="ECO:0000256" key="2">
    <source>
        <dbReference type="ARBA" id="ARBA00022448"/>
    </source>
</evidence>
<keyword evidence="6" id="KW-1278">Translocase</keyword>
<proteinExistence type="inferred from homology"/>
<dbReference type="Pfam" id="PF00005">
    <property type="entry name" value="ABC_tran"/>
    <property type="match status" value="1"/>
</dbReference>
<dbReference type="RefSeq" id="WP_244805097.1">
    <property type="nucleotide sequence ID" value="NZ_JALIEA010000017.1"/>
</dbReference>
<evidence type="ECO:0000256" key="3">
    <source>
        <dbReference type="ARBA" id="ARBA00022475"/>
    </source>
</evidence>
<sequence>MSSDSPPAVHAEHLVKTYGDQRALDDFTLSVPAGSIHGLLGPNGAGKTTAVHVFTTLTSLTGRDAGTAHVAGTDVRDAAAVRARIGLVGQYAAVDEVLGGRENLVMFARLLGLRRHDARRRADELLGQFSLTDAGDRPVAGYSGGMRRRLDIAVALIRHPEVLFLDEPTTGLDPRGRTDVWEAVRQAAHTGTTVLLTTQYLEEADRLADRVSIMASGRVIAEGTPADLKRRHGGDRVDVTFAPDVTRTQVTDVLPAGPAGTALSVTESPDGLHASMPAPGGTGTMVDILRRLDAAALTPTDIALRRPTLDDVFLSVTDPSPKENR</sequence>
<dbReference type="InterPro" id="IPR005894">
    <property type="entry name" value="DrrA"/>
</dbReference>
<dbReference type="GO" id="GO:0005886">
    <property type="term" value="C:plasma membrane"/>
    <property type="evidence" value="ECO:0007669"/>
    <property type="project" value="UniProtKB-SubCell"/>
</dbReference>
<evidence type="ECO:0000259" key="11">
    <source>
        <dbReference type="PROSITE" id="PS50893"/>
    </source>
</evidence>
<dbReference type="SUPFAM" id="SSF52540">
    <property type="entry name" value="P-loop containing nucleoside triphosphate hydrolases"/>
    <property type="match status" value="1"/>
</dbReference>
<dbReference type="EMBL" id="JALIEA010000017">
    <property type="protein sequence ID" value="MCJ7859376.1"/>
    <property type="molecule type" value="Genomic_DNA"/>
</dbReference>
<evidence type="ECO:0000256" key="8">
    <source>
        <dbReference type="ARBA" id="ARBA00023251"/>
    </source>
</evidence>
<protein>
    <submittedName>
        <fullName evidence="12">ATP-binding cassette domain-containing protein</fullName>
    </submittedName>
</protein>
<dbReference type="GO" id="GO:1900753">
    <property type="term" value="P:doxorubicin transport"/>
    <property type="evidence" value="ECO:0007669"/>
    <property type="project" value="InterPro"/>
</dbReference>
<dbReference type="InterPro" id="IPR017871">
    <property type="entry name" value="ABC_transporter-like_CS"/>
</dbReference>
<keyword evidence="5 12" id="KW-0067">ATP-binding</keyword>
<accession>A0A9X2AZR7</accession>
<comment type="caution">
    <text evidence="12">The sequence shown here is derived from an EMBL/GenBank/DDBJ whole genome shotgun (WGS) entry which is preliminary data.</text>
</comment>
<dbReference type="AlphaFoldDB" id="A0A9X2AZR7"/>
<dbReference type="PANTHER" id="PTHR42711">
    <property type="entry name" value="ABC TRANSPORTER ATP-BINDING PROTEIN"/>
    <property type="match status" value="1"/>
</dbReference>
<dbReference type="InterPro" id="IPR027417">
    <property type="entry name" value="P-loop_NTPase"/>
</dbReference>
<keyword evidence="3" id="KW-1003">Cell membrane</keyword>
<comment type="similarity">
    <text evidence="9">Belongs to the ABC transporter superfamily. Drug exporter-1 (DrugE1) (TC 3.A.1.105) family.</text>
</comment>
<evidence type="ECO:0000256" key="10">
    <source>
        <dbReference type="SAM" id="MobiDB-lite"/>
    </source>
</evidence>
<gene>
    <name evidence="12" type="ORF">MUN33_11745</name>
</gene>